<keyword evidence="7" id="KW-0663">Pyridoxal phosphate</keyword>
<keyword evidence="6" id="KW-0479">Metal-binding</keyword>
<dbReference type="PANTHER" id="PTHR11601">
    <property type="entry name" value="CYSTEINE DESULFURYLASE FAMILY MEMBER"/>
    <property type="match status" value="1"/>
</dbReference>
<dbReference type="InterPro" id="IPR015424">
    <property type="entry name" value="PyrdxlP-dep_Trfase"/>
</dbReference>
<evidence type="ECO:0000313" key="13">
    <source>
        <dbReference type="Proteomes" id="UP000178526"/>
    </source>
</evidence>
<proteinExistence type="inferred from homology"/>
<comment type="caution">
    <text evidence="12">The sequence shown here is derived from an EMBL/GenBank/DDBJ whole genome shotgun (WGS) entry which is preliminary data.</text>
</comment>
<dbReference type="EC" id="2.8.1.7" evidence="3"/>
<dbReference type="Pfam" id="PF00266">
    <property type="entry name" value="Aminotran_5"/>
    <property type="match status" value="1"/>
</dbReference>
<reference evidence="12 13" key="1">
    <citation type="journal article" date="2016" name="Nat. Commun.">
        <title>Thousands of microbial genomes shed light on interconnected biogeochemical processes in an aquifer system.</title>
        <authorList>
            <person name="Anantharaman K."/>
            <person name="Brown C.T."/>
            <person name="Hug L.A."/>
            <person name="Sharon I."/>
            <person name="Castelle C.J."/>
            <person name="Probst A.J."/>
            <person name="Thomas B.C."/>
            <person name="Singh A."/>
            <person name="Wilkins M.J."/>
            <person name="Karaoz U."/>
            <person name="Brodie E.L."/>
            <person name="Williams K.H."/>
            <person name="Hubbard S.S."/>
            <person name="Banfield J.F."/>
        </authorList>
    </citation>
    <scope>NUCLEOTIDE SEQUENCE [LARGE SCALE GENOMIC DNA]</scope>
</reference>
<dbReference type="SUPFAM" id="SSF53383">
    <property type="entry name" value="PLP-dependent transferases"/>
    <property type="match status" value="1"/>
</dbReference>
<dbReference type="Gene3D" id="3.90.1150.10">
    <property type="entry name" value="Aspartate Aminotransferase, domain 1"/>
    <property type="match status" value="1"/>
</dbReference>
<dbReference type="GO" id="GO:0051537">
    <property type="term" value="F:2 iron, 2 sulfur cluster binding"/>
    <property type="evidence" value="ECO:0007669"/>
    <property type="project" value="UniProtKB-KW"/>
</dbReference>
<dbReference type="PIRSF" id="PIRSF005572">
    <property type="entry name" value="NifS"/>
    <property type="match status" value="1"/>
</dbReference>
<dbReference type="FunFam" id="3.40.640.10:FF:000003">
    <property type="entry name" value="Cysteine desulfurase IscS"/>
    <property type="match status" value="1"/>
</dbReference>
<evidence type="ECO:0000256" key="1">
    <source>
        <dbReference type="ARBA" id="ARBA00001933"/>
    </source>
</evidence>
<evidence type="ECO:0000256" key="4">
    <source>
        <dbReference type="ARBA" id="ARBA00022679"/>
    </source>
</evidence>
<name>A0A1F7RG18_9BACT</name>
<comment type="cofactor">
    <cofactor evidence="1">
        <name>pyridoxal 5'-phosphate</name>
        <dbReference type="ChEBI" id="CHEBI:597326"/>
    </cofactor>
</comment>
<sequence length="395" mass="43799">MGKRIYMDNSASTRVDSRIVEEMLPYFTDYFGNASSLHSYGREVKDVMEKARAKLASYIGANPEEIIFTSGGTESNNLAIKGVAFANRKKGKHIIVSRIEHDCILNSCRWLKGQGFEITYLPVDKYGFINLNQLEDQIRRDTILVSIMHANNEIGTIEPVGEIGNICRAHGVYFHTDACQSFTKVQIDVRNQNIDLASINSHKIYGPKGVGALFIREGVEIEPWQHGGGHERGLRSSTENIPGIAGFVKAAELCHEEFEPEIKRLKYLRDKIISNVLTAVNEAYLNGHGNLRLPNSVNFGFYGFEGEAIRLLLELDAMSIAVSTGSACSSNQAENKPSHVLAAIGLNPVQARGALRVTLGRYNTEEEVDYFLDTLPKAFKKLRSISSMNINLGGQ</sequence>
<dbReference type="InterPro" id="IPR015421">
    <property type="entry name" value="PyrdxlP-dep_Trfase_major"/>
</dbReference>
<dbReference type="Gene3D" id="3.40.640.10">
    <property type="entry name" value="Type I PLP-dependent aspartate aminotransferase-like (Major domain)"/>
    <property type="match status" value="1"/>
</dbReference>
<dbReference type="EMBL" id="MGDB01000110">
    <property type="protein sequence ID" value="OGL39897.1"/>
    <property type="molecule type" value="Genomic_DNA"/>
</dbReference>
<dbReference type="AlphaFoldDB" id="A0A1F7RG18"/>
<accession>A0A1F7RG18</accession>
<evidence type="ECO:0000256" key="3">
    <source>
        <dbReference type="ARBA" id="ARBA00012239"/>
    </source>
</evidence>
<evidence type="ECO:0000256" key="8">
    <source>
        <dbReference type="ARBA" id="ARBA00023004"/>
    </source>
</evidence>
<evidence type="ECO:0000256" key="10">
    <source>
        <dbReference type="ARBA" id="ARBA00050776"/>
    </source>
</evidence>
<keyword evidence="4" id="KW-0808">Transferase</keyword>
<comment type="catalytic activity">
    <reaction evidence="10">
        <text>(sulfur carrier)-H + L-cysteine = (sulfur carrier)-SH + L-alanine</text>
        <dbReference type="Rhea" id="RHEA:43892"/>
        <dbReference type="Rhea" id="RHEA-COMP:14737"/>
        <dbReference type="Rhea" id="RHEA-COMP:14739"/>
        <dbReference type="ChEBI" id="CHEBI:29917"/>
        <dbReference type="ChEBI" id="CHEBI:35235"/>
        <dbReference type="ChEBI" id="CHEBI:57972"/>
        <dbReference type="ChEBI" id="CHEBI:64428"/>
        <dbReference type="EC" id="2.8.1.7"/>
    </reaction>
</comment>
<feature type="domain" description="Aminotransferase class V" evidence="11">
    <location>
        <begin position="5"/>
        <end position="371"/>
    </location>
</feature>
<evidence type="ECO:0000256" key="2">
    <source>
        <dbReference type="ARBA" id="ARBA00006490"/>
    </source>
</evidence>
<dbReference type="Proteomes" id="UP000178526">
    <property type="component" value="Unassembled WGS sequence"/>
</dbReference>
<dbReference type="GO" id="GO:0046872">
    <property type="term" value="F:metal ion binding"/>
    <property type="evidence" value="ECO:0007669"/>
    <property type="project" value="UniProtKB-KW"/>
</dbReference>
<evidence type="ECO:0000256" key="6">
    <source>
        <dbReference type="ARBA" id="ARBA00022723"/>
    </source>
</evidence>
<evidence type="ECO:0000259" key="11">
    <source>
        <dbReference type="Pfam" id="PF00266"/>
    </source>
</evidence>
<evidence type="ECO:0000256" key="5">
    <source>
        <dbReference type="ARBA" id="ARBA00022714"/>
    </source>
</evidence>
<gene>
    <name evidence="12" type="ORF">A2042_06850</name>
</gene>
<dbReference type="InterPro" id="IPR016454">
    <property type="entry name" value="Cysteine_dSase"/>
</dbReference>
<dbReference type="InterPro" id="IPR000192">
    <property type="entry name" value="Aminotrans_V_dom"/>
</dbReference>
<protein>
    <recommendedName>
        <fullName evidence="3">cysteine desulfurase</fullName>
        <ecNumber evidence="3">2.8.1.7</ecNumber>
    </recommendedName>
</protein>
<evidence type="ECO:0000313" key="12">
    <source>
        <dbReference type="EMBL" id="OGL39897.1"/>
    </source>
</evidence>
<dbReference type="GO" id="GO:0031071">
    <property type="term" value="F:cysteine desulfurase activity"/>
    <property type="evidence" value="ECO:0007669"/>
    <property type="project" value="UniProtKB-EC"/>
</dbReference>
<dbReference type="InterPro" id="IPR015422">
    <property type="entry name" value="PyrdxlP-dep_Trfase_small"/>
</dbReference>
<keyword evidence="5" id="KW-0001">2Fe-2S</keyword>
<comment type="similarity">
    <text evidence="2">Belongs to the class-V pyridoxal-phosphate-dependent aminotransferase family. NifS/IscS subfamily.</text>
</comment>
<keyword evidence="8" id="KW-0408">Iron</keyword>
<evidence type="ECO:0000256" key="9">
    <source>
        <dbReference type="ARBA" id="ARBA00023014"/>
    </source>
</evidence>
<organism evidence="12 13">
    <name type="scientific">Candidatus Schekmanbacteria bacterium GWA2_38_11</name>
    <dbReference type="NCBI Taxonomy" id="1817876"/>
    <lineage>
        <taxon>Bacteria</taxon>
        <taxon>Candidatus Schekmaniibacteriota</taxon>
    </lineage>
</organism>
<evidence type="ECO:0000256" key="7">
    <source>
        <dbReference type="ARBA" id="ARBA00022898"/>
    </source>
</evidence>
<dbReference type="NCBIfam" id="NF002806">
    <property type="entry name" value="PRK02948.1"/>
    <property type="match status" value="1"/>
</dbReference>
<keyword evidence="9" id="KW-0411">Iron-sulfur</keyword>
<dbReference type="PANTHER" id="PTHR11601:SF34">
    <property type="entry name" value="CYSTEINE DESULFURASE"/>
    <property type="match status" value="1"/>
</dbReference>
<dbReference type="Gene3D" id="1.10.260.50">
    <property type="match status" value="1"/>
</dbReference>